<dbReference type="PRINTS" id="PR00336">
    <property type="entry name" value="LYSASSOCTDMP"/>
</dbReference>
<dbReference type="AlphaFoldDB" id="A0AAV3B6C6"/>
<evidence type="ECO:0000313" key="19">
    <source>
        <dbReference type="EMBL" id="DBA33152.1"/>
    </source>
</evidence>
<feature type="domain" description="Lysosome-associated membrane glycoprotein 2-like transmembrane" evidence="18">
    <location>
        <begin position="389"/>
        <end position="420"/>
    </location>
</feature>
<dbReference type="InterPro" id="IPR048524">
    <property type="entry name" value="Lamp2-like_TM"/>
</dbReference>
<dbReference type="EMBL" id="DYDO01000001">
    <property type="protein sequence ID" value="DBA33152.1"/>
    <property type="molecule type" value="Genomic_DNA"/>
</dbReference>
<organism evidence="19 20">
    <name type="scientific">Pyxicephalus adspersus</name>
    <name type="common">African bullfrog</name>
    <dbReference type="NCBI Taxonomy" id="30357"/>
    <lineage>
        <taxon>Eukaryota</taxon>
        <taxon>Metazoa</taxon>
        <taxon>Chordata</taxon>
        <taxon>Craniata</taxon>
        <taxon>Vertebrata</taxon>
        <taxon>Euteleostomi</taxon>
        <taxon>Amphibia</taxon>
        <taxon>Batrachia</taxon>
        <taxon>Anura</taxon>
        <taxon>Neobatrachia</taxon>
        <taxon>Ranoidea</taxon>
        <taxon>Pyxicephalidae</taxon>
        <taxon>Pyxicephalinae</taxon>
        <taxon>Pyxicephalus</taxon>
    </lineage>
</organism>
<evidence type="ECO:0000256" key="13">
    <source>
        <dbReference type="ARBA" id="ARBA00074383"/>
    </source>
</evidence>
<keyword evidence="7 14" id="KW-0472">Membrane</keyword>
<evidence type="ECO:0000256" key="11">
    <source>
        <dbReference type="ARBA" id="ARBA00037817"/>
    </source>
</evidence>
<dbReference type="Pfam" id="PF21222">
    <property type="entry name" value="Lamp2_2nd"/>
    <property type="match status" value="1"/>
</dbReference>
<evidence type="ECO:0000313" key="20">
    <source>
        <dbReference type="Proteomes" id="UP001181693"/>
    </source>
</evidence>
<comment type="similarity">
    <text evidence="14">Belongs to the LAMP family.</text>
</comment>
<dbReference type="InterPro" id="IPR002000">
    <property type="entry name" value="Lysosome-assoc_membr_glycop"/>
</dbReference>
<evidence type="ECO:0000256" key="4">
    <source>
        <dbReference type="ARBA" id="ARBA00022729"/>
    </source>
</evidence>
<evidence type="ECO:0000256" key="2">
    <source>
        <dbReference type="ARBA" id="ARBA00022475"/>
    </source>
</evidence>
<keyword evidence="3 14" id="KW-0812">Transmembrane</keyword>
<evidence type="ECO:0000259" key="17">
    <source>
        <dbReference type="Pfam" id="PF01299"/>
    </source>
</evidence>
<feature type="disulfide bond" evidence="14">
    <location>
        <begin position="235"/>
        <end position="273"/>
    </location>
</feature>
<feature type="disulfide bond" evidence="14">
    <location>
        <begin position="343"/>
        <end position="380"/>
    </location>
</feature>
<dbReference type="GO" id="GO:0031902">
    <property type="term" value="C:late endosome membrane"/>
    <property type="evidence" value="ECO:0007669"/>
    <property type="project" value="TreeGrafter"/>
</dbReference>
<evidence type="ECO:0000256" key="14">
    <source>
        <dbReference type="PROSITE-ProRule" id="PRU00740"/>
    </source>
</evidence>
<reference evidence="19" key="1">
    <citation type="thesis" date="2020" institute="ProQuest LLC" country="789 East Eisenhower Parkway, Ann Arbor, MI, USA">
        <title>Comparative Genomics and Chromosome Evolution.</title>
        <authorList>
            <person name="Mudd A.B."/>
        </authorList>
    </citation>
    <scope>NUCLEOTIDE SEQUENCE</scope>
    <source>
        <strain evidence="19">1538</strain>
        <tissue evidence="19">Blood</tissue>
    </source>
</reference>
<comment type="caution">
    <text evidence="19">The sequence shown here is derived from an EMBL/GenBank/DDBJ whole genome shotgun (WGS) entry which is preliminary data.</text>
</comment>
<accession>A0AAV3B6C6</accession>
<evidence type="ECO:0000256" key="6">
    <source>
        <dbReference type="ARBA" id="ARBA00022989"/>
    </source>
</evidence>
<evidence type="ECO:0000256" key="15">
    <source>
        <dbReference type="SAM" id="MobiDB-lite"/>
    </source>
</evidence>
<dbReference type="PANTHER" id="PTHR11506:SF27">
    <property type="entry name" value="LYSOSOME-ASSOCIATED MEMBRANE GLYCOPROTEIN 1"/>
    <property type="match status" value="1"/>
</dbReference>
<feature type="disulfide bond" evidence="14">
    <location>
        <begin position="161"/>
        <end position="197"/>
    </location>
</feature>
<dbReference type="InterPro" id="IPR018134">
    <property type="entry name" value="LAMP_CS"/>
</dbReference>
<evidence type="ECO:0000256" key="9">
    <source>
        <dbReference type="ARBA" id="ARBA00023180"/>
    </source>
</evidence>
<evidence type="ECO:0000256" key="10">
    <source>
        <dbReference type="ARBA" id="ARBA00023228"/>
    </source>
</evidence>
<keyword evidence="5" id="KW-0967">Endosome</keyword>
<sequence length="422" mass="46195">MRSIGISDTALSWFASYLSDRSFQVSFNGVFQYASCVRFEVKDSNNKTCILADLSVNFTVEYSAGTKQETAHFVLPETSTVASKSTCGQDKEAPLLVIAFGNHSLSVNFTKSDGSYQVDELVFIYNLSDKVIFPGASENGTKEISTNKSAISAKTNSVYRCFNPHLLSFENVNITFYDVKLEAYLSNNTYSKDESPCSEDFTPTTAPTPAPTTAPVKPTPEVGEYRVNGTSGAACLLAKMGLKLNFTYSTKDGKVSFYEYNIIPKNITFHGHCTNNSAALTLSSSVDQVEILFNFTLNTTVSQVYLSQVHVIATIPDAKDPKFEGDNASLSYMQTTAHKSFKCNTKQTFQITSNFSIDTYNLQLQAFDIEDNKFGPAVECAEDQNGMLVPIVVGAALAGLVLIVLIAYLIGRKRSHAGYQTI</sequence>
<dbReference type="PROSITE" id="PS00311">
    <property type="entry name" value="LAMP_2"/>
    <property type="match status" value="1"/>
</dbReference>
<dbReference type="PROSITE" id="PS00310">
    <property type="entry name" value="LAMP_1"/>
    <property type="match status" value="2"/>
</dbReference>
<dbReference type="PANTHER" id="PTHR11506">
    <property type="entry name" value="LYSOSOME-ASSOCIATED MEMBRANE GLYCOPROTEIN"/>
    <property type="match status" value="1"/>
</dbReference>
<dbReference type="Gene3D" id="2.40.160.110">
    <property type="match status" value="2"/>
</dbReference>
<comment type="subcellular location">
    <subcellularLocation>
        <location evidence="1">Cell membrane</location>
        <topology evidence="1">Single-pass type I membrane protein</topology>
    </subcellularLocation>
    <subcellularLocation>
        <location evidence="12">Cytolytic granule membrane</location>
        <topology evidence="12">Single-pass type I membrane protein</topology>
    </subcellularLocation>
    <subcellularLocation>
        <location evidence="11">Late endosome membrane</location>
        <topology evidence="11">Single-pass type I membrane protein</topology>
    </subcellularLocation>
    <subcellularLocation>
        <location evidence="14">Lysosome membrane</location>
        <topology evidence="14">Single-pass type I membrane protein</topology>
    </subcellularLocation>
</comment>
<keyword evidence="2" id="KW-1003">Cell membrane</keyword>
<dbReference type="InterPro" id="IPR048528">
    <property type="entry name" value="Lamp2-like_luminal"/>
</dbReference>
<dbReference type="GO" id="GO:0072594">
    <property type="term" value="P:establishment of protein localization to organelle"/>
    <property type="evidence" value="ECO:0007669"/>
    <property type="project" value="TreeGrafter"/>
</dbReference>
<keyword evidence="9" id="KW-0325">Glycoprotein</keyword>
<dbReference type="FunFam" id="2.40.160.110:FF:000001">
    <property type="entry name" value="lysosome-associated membrane glycoprotein 2 isoform X2"/>
    <property type="match status" value="1"/>
</dbReference>
<dbReference type="PROSITE" id="PS51407">
    <property type="entry name" value="LAMP_3"/>
    <property type="match status" value="1"/>
</dbReference>
<evidence type="ECO:0000259" key="18">
    <source>
        <dbReference type="Pfam" id="PF21222"/>
    </source>
</evidence>
<dbReference type="GO" id="GO:0005765">
    <property type="term" value="C:lysosomal membrane"/>
    <property type="evidence" value="ECO:0007669"/>
    <property type="project" value="UniProtKB-SubCell"/>
</dbReference>
<dbReference type="Proteomes" id="UP001181693">
    <property type="component" value="Unassembled WGS sequence"/>
</dbReference>
<dbReference type="CDD" id="cd12087">
    <property type="entry name" value="TM_EGFR-like"/>
    <property type="match status" value="1"/>
</dbReference>
<evidence type="ECO:0000256" key="3">
    <source>
        <dbReference type="ARBA" id="ARBA00022692"/>
    </source>
</evidence>
<feature type="domain" description="Lysosome-associated membrane glycoprotein 2-like luminal" evidence="17">
    <location>
        <begin position="38"/>
        <end position="183"/>
    </location>
</feature>
<comment type="caution">
    <text evidence="14">Lacks conserved residue(s) required for the propagation of feature annotation.</text>
</comment>
<feature type="region of interest" description="Disordered" evidence="15">
    <location>
        <begin position="193"/>
        <end position="220"/>
    </location>
</feature>
<evidence type="ECO:0000256" key="7">
    <source>
        <dbReference type="ARBA" id="ARBA00023136"/>
    </source>
</evidence>
<protein>
    <recommendedName>
        <fullName evidence="13">Lysosome-associated membrane glycoprotein 1</fullName>
    </recommendedName>
</protein>
<keyword evidence="10 14" id="KW-0458">Lysosome</keyword>
<dbReference type="Pfam" id="PF01299">
    <property type="entry name" value="Lamp2-like_luminal"/>
    <property type="match status" value="2"/>
</dbReference>
<evidence type="ECO:0000256" key="16">
    <source>
        <dbReference type="SAM" id="Phobius"/>
    </source>
</evidence>
<keyword evidence="4" id="KW-0732">Signal</keyword>
<keyword evidence="6 16" id="KW-1133">Transmembrane helix</keyword>
<evidence type="ECO:0000256" key="1">
    <source>
        <dbReference type="ARBA" id="ARBA00004251"/>
    </source>
</evidence>
<feature type="transmembrane region" description="Helical" evidence="16">
    <location>
        <begin position="387"/>
        <end position="410"/>
    </location>
</feature>
<keyword evidence="8 14" id="KW-1015">Disulfide bond</keyword>
<gene>
    <name evidence="19" type="ORF">GDO54_000880</name>
</gene>
<proteinExistence type="inferred from homology"/>
<name>A0AAV3B6C6_PYXAD</name>
<evidence type="ECO:0000256" key="8">
    <source>
        <dbReference type="ARBA" id="ARBA00023157"/>
    </source>
</evidence>
<evidence type="ECO:0000256" key="12">
    <source>
        <dbReference type="ARBA" id="ARBA00060404"/>
    </source>
</evidence>
<feature type="domain" description="Lysosome-associated membrane glycoprotein 2-like luminal" evidence="17">
    <location>
        <begin position="220"/>
        <end position="370"/>
    </location>
</feature>
<evidence type="ECO:0000256" key="5">
    <source>
        <dbReference type="ARBA" id="ARBA00022753"/>
    </source>
</evidence>
<keyword evidence="20" id="KW-1185">Reference proteome</keyword>
<dbReference type="GO" id="GO:0005886">
    <property type="term" value="C:plasma membrane"/>
    <property type="evidence" value="ECO:0007669"/>
    <property type="project" value="UniProtKB-SubCell"/>
</dbReference>